<proteinExistence type="predicted"/>
<evidence type="ECO:0000313" key="2">
    <source>
        <dbReference type="Proteomes" id="UP000314294"/>
    </source>
</evidence>
<gene>
    <name evidence="1" type="ORF">EYF80_002425</name>
</gene>
<protein>
    <submittedName>
        <fullName evidence="1">Uncharacterized protein</fullName>
    </submittedName>
</protein>
<dbReference type="Proteomes" id="UP000314294">
    <property type="component" value="Unassembled WGS sequence"/>
</dbReference>
<name>A0A4Z2JBU1_9TELE</name>
<organism evidence="1 2">
    <name type="scientific">Liparis tanakae</name>
    <name type="common">Tanaka's snailfish</name>
    <dbReference type="NCBI Taxonomy" id="230148"/>
    <lineage>
        <taxon>Eukaryota</taxon>
        <taxon>Metazoa</taxon>
        <taxon>Chordata</taxon>
        <taxon>Craniata</taxon>
        <taxon>Vertebrata</taxon>
        <taxon>Euteleostomi</taxon>
        <taxon>Actinopterygii</taxon>
        <taxon>Neopterygii</taxon>
        <taxon>Teleostei</taxon>
        <taxon>Neoteleostei</taxon>
        <taxon>Acanthomorphata</taxon>
        <taxon>Eupercaria</taxon>
        <taxon>Perciformes</taxon>
        <taxon>Cottioidei</taxon>
        <taxon>Cottales</taxon>
        <taxon>Liparidae</taxon>
        <taxon>Liparis</taxon>
    </lineage>
</organism>
<keyword evidence="2" id="KW-1185">Reference proteome</keyword>
<reference evidence="1 2" key="1">
    <citation type="submission" date="2019-03" db="EMBL/GenBank/DDBJ databases">
        <title>First draft genome of Liparis tanakae, snailfish: a comprehensive survey of snailfish specific genes.</title>
        <authorList>
            <person name="Kim W."/>
            <person name="Song I."/>
            <person name="Jeong J.-H."/>
            <person name="Kim D."/>
            <person name="Kim S."/>
            <person name="Ryu S."/>
            <person name="Song J.Y."/>
            <person name="Lee S.K."/>
        </authorList>
    </citation>
    <scope>NUCLEOTIDE SEQUENCE [LARGE SCALE GENOMIC DNA]</scope>
    <source>
        <tissue evidence="1">Muscle</tissue>
    </source>
</reference>
<comment type="caution">
    <text evidence="1">The sequence shown here is derived from an EMBL/GenBank/DDBJ whole genome shotgun (WGS) entry which is preliminary data.</text>
</comment>
<sequence length="75" mass="8159">MVRLTQPSSWIVCLRGWVLHQSRFKYWRSVTCKASWLDSSTSSAGGDEPSLCRDPEPACGVCGCCSDSFGLVLSG</sequence>
<dbReference type="EMBL" id="SRLO01000011">
    <property type="protein sequence ID" value="TNN87223.1"/>
    <property type="molecule type" value="Genomic_DNA"/>
</dbReference>
<evidence type="ECO:0000313" key="1">
    <source>
        <dbReference type="EMBL" id="TNN87223.1"/>
    </source>
</evidence>
<accession>A0A4Z2JBU1</accession>
<dbReference type="AlphaFoldDB" id="A0A4Z2JBU1"/>